<name>L5LHT7_MYODS</name>
<accession>L5LHT7</accession>
<organism evidence="1 2">
    <name type="scientific">Myotis davidii</name>
    <name type="common">David's myotis</name>
    <dbReference type="NCBI Taxonomy" id="225400"/>
    <lineage>
        <taxon>Eukaryota</taxon>
        <taxon>Metazoa</taxon>
        <taxon>Chordata</taxon>
        <taxon>Craniata</taxon>
        <taxon>Vertebrata</taxon>
        <taxon>Euteleostomi</taxon>
        <taxon>Mammalia</taxon>
        <taxon>Eutheria</taxon>
        <taxon>Laurasiatheria</taxon>
        <taxon>Chiroptera</taxon>
        <taxon>Yangochiroptera</taxon>
        <taxon>Vespertilionidae</taxon>
        <taxon>Myotis</taxon>
    </lineage>
</organism>
<proteinExistence type="predicted"/>
<keyword evidence="2" id="KW-1185">Reference proteome</keyword>
<evidence type="ECO:0000313" key="1">
    <source>
        <dbReference type="EMBL" id="ELK25461.1"/>
    </source>
</evidence>
<reference evidence="2" key="1">
    <citation type="journal article" date="2013" name="Science">
        <title>Comparative analysis of bat genomes provides insight into the evolution of flight and immunity.</title>
        <authorList>
            <person name="Zhang G."/>
            <person name="Cowled C."/>
            <person name="Shi Z."/>
            <person name="Huang Z."/>
            <person name="Bishop-Lilly K.A."/>
            <person name="Fang X."/>
            <person name="Wynne J.W."/>
            <person name="Xiong Z."/>
            <person name="Baker M.L."/>
            <person name="Zhao W."/>
            <person name="Tachedjian M."/>
            <person name="Zhu Y."/>
            <person name="Zhou P."/>
            <person name="Jiang X."/>
            <person name="Ng J."/>
            <person name="Yang L."/>
            <person name="Wu L."/>
            <person name="Xiao J."/>
            <person name="Feng Y."/>
            <person name="Chen Y."/>
            <person name="Sun X."/>
            <person name="Zhang Y."/>
            <person name="Marsh G.A."/>
            <person name="Crameri G."/>
            <person name="Broder C.C."/>
            <person name="Frey K.G."/>
            <person name="Wang L.F."/>
            <person name="Wang J."/>
        </authorList>
    </citation>
    <scope>NUCLEOTIDE SEQUENCE [LARGE SCALE GENOMIC DNA]</scope>
</reference>
<gene>
    <name evidence="1" type="ORF">MDA_GLEAN10004512</name>
</gene>
<dbReference type="EMBL" id="KB111936">
    <property type="protein sequence ID" value="ELK25461.1"/>
    <property type="molecule type" value="Genomic_DNA"/>
</dbReference>
<protein>
    <submittedName>
        <fullName evidence="1">Uncharacterized protein</fullName>
    </submittedName>
</protein>
<dbReference type="Proteomes" id="UP000010556">
    <property type="component" value="Unassembled WGS sequence"/>
</dbReference>
<sequence>MWEHTDHQEAAPALSVCPLVPAGIAALQPHSPTWHPALAWCRPPHLLHHPACGVIDRGWGPCLATSVPGSWVVALSPAAIAGCQRGNQATARTCLGLLTCSTILPQSCSHQGPSGPTASSLPPNAIVALLMLTMFRTTSWWSAHVIREKERGESDININDERESLTSCLLHAPSGDRACNPGMCP</sequence>
<evidence type="ECO:0000313" key="2">
    <source>
        <dbReference type="Proteomes" id="UP000010556"/>
    </source>
</evidence>
<dbReference type="AlphaFoldDB" id="L5LHT7"/>